<dbReference type="InterPro" id="IPR015910">
    <property type="entry name" value="I/U_nuclsd_hydro_CS"/>
</dbReference>
<feature type="region of interest" description="Disordered" evidence="3">
    <location>
        <begin position="66"/>
        <end position="90"/>
    </location>
</feature>
<dbReference type="Gene3D" id="3.90.245.10">
    <property type="entry name" value="Ribonucleoside hydrolase-like"/>
    <property type="match status" value="1"/>
</dbReference>
<feature type="domain" description="Inosine/uridine-preferring nucleoside hydrolase" evidence="4">
    <location>
        <begin position="7"/>
        <end position="305"/>
    </location>
</feature>
<keyword evidence="2" id="KW-0326">Glycosidase</keyword>
<reference evidence="5 6" key="1">
    <citation type="journal article" date="2019" name="Int. J. Syst. Evol. Microbiol.">
        <title>The Global Catalogue of Microorganisms (GCM) 10K type strain sequencing project: providing services to taxonomists for standard genome sequencing and annotation.</title>
        <authorList>
            <consortium name="The Broad Institute Genomics Platform"/>
            <consortium name="The Broad Institute Genome Sequencing Center for Infectious Disease"/>
            <person name="Wu L."/>
            <person name="Ma J."/>
        </authorList>
    </citation>
    <scope>NUCLEOTIDE SEQUENCE [LARGE SCALE GENOMIC DNA]</scope>
    <source>
        <strain evidence="5 6">JCM 14942</strain>
    </source>
</reference>
<evidence type="ECO:0000259" key="4">
    <source>
        <dbReference type="Pfam" id="PF01156"/>
    </source>
</evidence>
<keyword evidence="1 5" id="KW-0378">Hydrolase</keyword>
<gene>
    <name evidence="5" type="ORF">GCM10009788_30240</name>
</gene>
<evidence type="ECO:0000313" key="6">
    <source>
        <dbReference type="Proteomes" id="UP001500842"/>
    </source>
</evidence>
<dbReference type="InterPro" id="IPR036452">
    <property type="entry name" value="Ribo_hydro-like"/>
</dbReference>
<dbReference type="GO" id="GO:0016787">
    <property type="term" value="F:hydrolase activity"/>
    <property type="evidence" value="ECO:0007669"/>
    <property type="project" value="UniProtKB-KW"/>
</dbReference>
<evidence type="ECO:0000256" key="1">
    <source>
        <dbReference type="ARBA" id="ARBA00022801"/>
    </source>
</evidence>
<sequence length="315" mass="32821">MTARLPVVLDCDTGTDDAVAILLAALHPRLDLLGVTTVWGNHDVRHTTDNSLRVLDLVGRGGVGGVGVHPGRNEPVRPRLEPLPSGRDDLPPTLDLPAPTSVAGADAVEWLVATLRAATEPVALVATGPLTNLAAALAADRSITGSVARLVVLGGAHREAGVTPYAERNVWCDPEAAADVLAAPFRDVLLVTMDATFSAPLTAADAARLRALGTPAATAAAAFVEARIDWYRRDRAMAAVGGAPLHDPLAVAALVDPGLLTTLRASVRVERTDPATYGATRFAAEVDEARGRLAVAVRADHDRYLDLLCAALARV</sequence>
<comment type="caution">
    <text evidence="5">The sequence shown here is derived from an EMBL/GenBank/DDBJ whole genome shotgun (WGS) entry which is preliminary data.</text>
</comment>
<protein>
    <submittedName>
        <fullName evidence="5">Nucleoside hydrolase</fullName>
    </submittedName>
</protein>
<name>A0ABN2ARH9_9ACTN</name>
<proteinExistence type="predicted"/>
<dbReference type="Proteomes" id="UP001500842">
    <property type="component" value="Unassembled WGS sequence"/>
</dbReference>
<feature type="compositionally biased region" description="Basic and acidic residues" evidence="3">
    <location>
        <begin position="71"/>
        <end position="90"/>
    </location>
</feature>
<dbReference type="PANTHER" id="PTHR12304">
    <property type="entry name" value="INOSINE-URIDINE PREFERRING NUCLEOSIDE HYDROLASE"/>
    <property type="match status" value="1"/>
</dbReference>
<accession>A0ABN2ARH9</accession>
<dbReference type="RefSeq" id="WP_141003006.1">
    <property type="nucleotide sequence ID" value="NZ_BAAAOR010000024.1"/>
</dbReference>
<keyword evidence="6" id="KW-1185">Reference proteome</keyword>
<dbReference type="PROSITE" id="PS01247">
    <property type="entry name" value="IUNH"/>
    <property type="match status" value="1"/>
</dbReference>
<dbReference type="InterPro" id="IPR001910">
    <property type="entry name" value="Inosine/uridine_hydrolase_dom"/>
</dbReference>
<dbReference type="SUPFAM" id="SSF53590">
    <property type="entry name" value="Nucleoside hydrolase"/>
    <property type="match status" value="1"/>
</dbReference>
<dbReference type="EMBL" id="BAAAOR010000024">
    <property type="protein sequence ID" value="GAA1524394.1"/>
    <property type="molecule type" value="Genomic_DNA"/>
</dbReference>
<dbReference type="InterPro" id="IPR023186">
    <property type="entry name" value="IUNH"/>
</dbReference>
<evidence type="ECO:0000313" key="5">
    <source>
        <dbReference type="EMBL" id="GAA1524394.1"/>
    </source>
</evidence>
<dbReference type="Pfam" id="PF01156">
    <property type="entry name" value="IU_nuc_hydro"/>
    <property type="match status" value="1"/>
</dbReference>
<dbReference type="PANTHER" id="PTHR12304:SF4">
    <property type="entry name" value="URIDINE NUCLEOSIDASE"/>
    <property type="match status" value="1"/>
</dbReference>
<evidence type="ECO:0000256" key="2">
    <source>
        <dbReference type="ARBA" id="ARBA00023295"/>
    </source>
</evidence>
<evidence type="ECO:0000256" key="3">
    <source>
        <dbReference type="SAM" id="MobiDB-lite"/>
    </source>
</evidence>
<organism evidence="5 6">
    <name type="scientific">Nocardioides humi</name>
    <dbReference type="NCBI Taxonomy" id="449461"/>
    <lineage>
        <taxon>Bacteria</taxon>
        <taxon>Bacillati</taxon>
        <taxon>Actinomycetota</taxon>
        <taxon>Actinomycetes</taxon>
        <taxon>Propionibacteriales</taxon>
        <taxon>Nocardioidaceae</taxon>
        <taxon>Nocardioides</taxon>
    </lineage>
</organism>